<proteinExistence type="predicted"/>
<dbReference type="Gene3D" id="3.80.10.10">
    <property type="entry name" value="Ribonuclease Inhibitor"/>
    <property type="match status" value="1"/>
</dbReference>
<dbReference type="SMART" id="SM00368">
    <property type="entry name" value="LRR_RI"/>
    <property type="match status" value="3"/>
</dbReference>
<reference evidence="2" key="1">
    <citation type="submission" date="2025-08" db="UniProtKB">
        <authorList>
            <consortium name="Ensembl"/>
        </authorList>
    </citation>
    <scope>IDENTIFICATION</scope>
</reference>
<evidence type="ECO:0000313" key="2">
    <source>
        <dbReference type="Ensembl" id="ENSMAMP00000001717.2"/>
    </source>
</evidence>
<organism evidence="2 3">
    <name type="scientific">Mastacembelus armatus</name>
    <name type="common">zig-zag eel</name>
    <dbReference type="NCBI Taxonomy" id="205130"/>
    <lineage>
        <taxon>Eukaryota</taxon>
        <taxon>Metazoa</taxon>
        <taxon>Chordata</taxon>
        <taxon>Craniata</taxon>
        <taxon>Vertebrata</taxon>
        <taxon>Euteleostomi</taxon>
        <taxon>Actinopterygii</taxon>
        <taxon>Neopterygii</taxon>
        <taxon>Teleostei</taxon>
        <taxon>Neoteleostei</taxon>
        <taxon>Acanthomorphata</taxon>
        <taxon>Anabantaria</taxon>
        <taxon>Synbranchiformes</taxon>
        <taxon>Mastacembelidae</taxon>
        <taxon>Mastacembelus</taxon>
    </lineage>
</organism>
<keyword evidence="3" id="KW-1185">Reference proteome</keyword>
<dbReference type="InterPro" id="IPR053040">
    <property type="entry name" value="LRR-containing_protein_71"/>
</dbReference>
<name>A0A3Q3KJV1_9TELE</name>
<dbReference type="InterPro" id="IPR001611">
    <property type="entry name" value="Leu-rich_rpt"/>
</dbReference>
<dbReference type="Proteomes" id="UP000261640">
    <property type="component" value="Unplaced"/>
</dbReference>
<dbReference type="Ensembl" id="ENSMAMT00000001752.2">
    <property type="protein sequence ID" value="ENSMAMP00000001717.2"/>
    <property type="gene ID" value="ENSMAMG00000001205.2"/>
</dbReference>
<dbReference type="PANTHER" id="PTHR46984">
    <property type="entry name" value="LEUCINE-RICH REPEAT-CONTAINING PROTEIN 71"/>
    <property type="match status" value="1"/>
</dbReference>
<dbReference type="AlphaFoldDB" id="A0A3Q3KJV1"/>
<evidence type="ECO:0000256" key="1">
    <source>
        <dbReference type="SAM" id="MobiDB-lite"/>
    </source>
</evidence>
<dbReference type="FunCoup" id="A0A3Q3KJV1">
    <property type="interactions" value="204"/>
</dbReference>
<protein>
    <submittedName>
        <fullName evidence="2">Uncharacterized protein</fullName>
    </submittedName>
</protein>
<sequence length="304" mass="33461">MSRKKQGKDKAEKANAEDEVSKNSDEYQCSGNVKIDFPSLCTLLDIEHIPAVKDRQDQINTAPSWFKPCLQVELESENPLSTKSMKISGWKVDEQIARVLHKMLPSLNQLQSLQFWQARLTDPMVSSLMSTISLCSNLRVVKLEGNPLPQQSYHVLLSQDSTLTHLSLRNNRIGDEGARLIGAALSTHRCANKNIMSLNLAFNSIGDAGSAHIAKGLRLNRTLLLLSLSNNQIGDTGAAHLAAIFGEFALTHEEVVERRKLLLEGAQSVSAAVHLIHHISQPATNTLFWQPTKQSSHTSAAISC</sequence>
<dbReference type="InParanoid" id="A0A3Q3KJV1"/>
<accession>A0A3Q3KJV1</accession>
<feature type="region of interest" description="Disordered" evidence="1">
    <location>
        <begin position="1"/>
        <end position="25"/>
    </location>
</feature>
<evidence type="ECO:0000313" key="3">
    <source>
        <dbReference type="Proteomes" id="UP000261640"/>
    </source>
</evidence>
<dbReference type="SUPFAM" id="SSF52047">
    <property type="entry name" value="RNI-like"/>
    <property type="match status" value="1"/>
</dbReference>
<reference evidence="2" key="2">
    <citation type="submission" date="2025-09" db="UniProtKB">
        <authorList>
            <consortium name="Ensembl"/>
        </authorList>
    </citation>
    <scope>IDENTIFICATION</scope>
</reference>
<dbReference type="InterPro" id="IPR032675">
    <property type="entry name" value="LRR_dom_sf"/>
</dbReference>
<dbReference type="GeneTree" id="ENSGT00940000173967"/>
<feature type="compositionally biased region" description="Basic and acidic residues" evidence="1">
    <location>
        <begin position="8"/>
        <end position="25"/>
    </location>
</feature>
<dbReference type="PANTHER" id="PTHR46984:SF1">
    <property type="entry name" value="LEUCINE-RICH REPEAT-CONTAINING PROTEIN 71"/>
    <property type="match status" value="1"/>
</dbReference>
<dbReference type="STRING" id="205130.ENSMAMP00000001717"/>
<dbReference type="Pfam" id="PF13516">
    <property type="entry name" value="LRR_6"/>
    <property type="match status" value="3"/>
</dbReference>